<dbReference type="GO" id="GO:0043565">
    <property type="term" value="F:sequence-specific DNA binding"/>
    <property type="evidence" value="ECO:0007669"/>
    <property type="project" value="TreeGrafter"/>
</dbReference>
<dbReference type="PROSITE" id="PS50931">
    <property type="entry name" value="HTH_LYSR"/>
    <property type="match status" value="1"/>
</dbReference>
<feature type="domain" description="HTH lysR-type" evidence="5">
    <location>
        <begin position="11"/>
        <end position="63"/>
    </location>
</feature>
<dbReference type="EMBL" id="NEVM01000005">
    <property type="protein sequence ID" value="OZI30791.1"/>
    <property type="molecule type" value="Genomic_DNA"/>
</dbReference>
<dbReference type="InterPro" id="IPR005119">
    <property type="entry name" value="LysR_subst-bd"/>
</dbReference>
<dbReference type="PANTHER" id="PTHR30537:SF26">
    <property type="entry name" value="GLYCINE CLEAVAGE SYSTEM TRANSCRIPTIONAL ACTIVATOR"/>
    <property type="match status" value="1"/>
</dbReference>
<evidence type="ECO:0000256" key="4">
    <source>
        <dbReference type="ARBA" id="ARBA00023163"/>
    </source>
</evidence>
<evidence type="ECO:0000259" key="5">
    <source>
        <dbReference type="PROSITE" id="PS50931"/>
    </source>
</evidence>
<dbReference type="PANTHER" id="PTHR30537">
    <property type="entry name" value="HTH-TYPE TRANSCRIPTIONAL REGULATOR"/>
    <property type="match status" value="1"/>
</dbReference>
<dbReference type="InterPro" id="IPR036390">
    <property type="entry name" value="WH_DNA-bd_sf"/>
</dbReference>
<dbReference type="Gene3D" id="3.40.190.10">
    <property type="entry name" value="Periplasmic binding protein-like II"/>
    <property type="match status" value="2"/>
</dbReference>
<gene>
    <name evidence="6" type="ORF">CAL29_22680</name>
</gene>
<evidence type="ECO:0000313" key="7">
    <source>
        <dbReference type="Proteomes" id="UP000216020"/>
    </source>
</evidence>
<dbReference type="GO" id="GO:0003700">
    <property type="term" value="F:DNA-binding transcription factor activity"/>
    <property type="evidence" value="ECO:0007669"/>
    <property type="project" value="InterPro"/>
</dbReference>
<reference evidence="7" key="1">
    <citation type="submission" date="2017-05" db="EMBL/GenBank/DDBJ databases">
        <title>Complete and WGS of Bordetella genogroups.</title>
        <authorList>
            <person name="Spilker T."/>
            <person name="Lipuma J."/>
        </authorList>
    </citation>
    <scope>NUCLEOTIDE SEQUENCE [LARGE SCALE GENOMIC DNA]</scope>
    <source>
        <strain evidence="7">AU16122</strain>
    </source>
</reference>
<organism evidence="6 7">
    <name type="scientific">Bordetella genomosp. 10</name>
    <dbReference type="NCBI Taxonomy" id="1416804"/>
    <lineage>
        <taxon>Bacteria</taxon>
        <taxon>Pseudomonadati</taxon>
        <taxon>Pseudomonadota</taxon>
        <taxon>Betaproteobacteria</taxon>
        <taxon>Burkholderiales</taxon>
        <taxon>Alcaligenaceae</taxon>
        <taxon>Bordetella</taxon>
    </lineage>
</organism>
<dbReference type="OrthoDB" id="9178397at2"/>
<protein>
    <submittedName>
        <fullName evidence="6">LysR family transcriptional regulator</fullName>
    </submittedName>
</protein>
<keyword evidence="2" id="KW-0805">Transcription regulation</keyword>
<keyword evidence="3" id="KW-0238">DNA-binding</keyword>
<dbReference type="Proteomes" id="UP000216020">
    <property type="component" value="Unassembled WGS sequence"/>
</dbReference>
<evidence type="ECO:0000313" key="6">
    <source>
        <dbReference type="EMBL" id="OZI30791.1"/>
    </source>
</evidence>
<keyword evidence="4" id="KW-0804">Transcription</keyword>
<dbReference type="InterPro" id="IPR058163">
    <property type="entry name" value="LysR-type_TF_proteobact-type"/>
</dbReference>
<comment type="caution">
    <text evidence="6">The sequence shown here is derived from an EMBL/GenBank/DDBJ whole genome shotgun (WGS) entry which is preliminary data.</text>
</comment>
<dbReference type="RefSeq" id="WP_094855214.1">
    <property type="nucleotide sequence ID" value="NZ_NEVM01000005.1"/>
</dbReference>
<evidence type="ECO:0000256" key="1">
    <source>
        <dbReference type="ARBA" id="ARBA00009437"/>
    </source>
</evidence>
<proteinExistence type="inferred from homology"/>
<dbReference type="Pfam" id="PF03466">
    <property type="entry name" value="LysR_substrate"/>
    <property type="match status" value="1"/>
</dbReference>
<dbReference type="PRINTS" id="PR00039">
    <property type="entry name" value="HTHLYSR"/>
</dbReference>
<dbReference type="FunFam" id="1.10.10.10:FF:000001">
    <property type="entry name" value="LysR family transcriptional regulator"/>
    <property type="match status" value="1"/>
</dbReference>
<dbReference type="GO" id="GO:0006351">
    <property type="term" value="P:DNA-templated transcription"/>
    <property type="evidence" value="ECO:0007669"/>
    <property type="project" value="TreeGrafter"/>
</dbReference>
<dbReference type="InterPro" id="IPR000847">
    <property type="entry name" value="LysR_HTH_N"/>
</dbReference>
<accession>A0A261S0X6</accession>
<evidence type="ECO:0000256" key="3">
    <source>
        <dbReference type="ARBA" id="ARBA00023125"/>
    </source>
</evidence>
<dbReference type="InterPro" id="IPR036388">
    <property type="entry name" value="WH-like_DNA-bd_sf"/>
</dbReference>
<dbReference type="AlphaFoldDB" id="A0A261S0X6"/>
<dbReference type="SUPFAM" id="SSF53850">
    <property type="entry name" value="Periplasmic binding protein-like II"/>
    <property type="match status" value="1"/>
</dbReference>
<name>A0A261S0X6_9BORD</name>
<dbReference type="Pfam" id="PF00126">
    <property type="entry name" value="HTH_1"/>
    <property type="match status" value="1"/>
</dbReference>
<dbReference type="SUPFAM" id="SSF46785">
    <property type="entry name" value="Winged helix' DNA-binding domain"/>
    <property type="match status" value="1"/>
</dbReference>
<dbReference type="Gene3D" id="1.10.10.10">
    <property type="entry name" value="Winged helix-like DNA-binding domain superfamily/Winged helix DNA-binding domain"/>
    <property type="match status" value="1"/>
</dbReference>
<evidence type="ECO:0000256" key="2">
    <source>
        <dbReference type="ARBA" id="ARBA00023015"/>
    </source>
</evidence>
<keyword evidence="7" id="KW-1185">Reference proteome</keyword>
<comment type="similarity">
    <text evidence="1">Belongs to the LysR transcriptional regulatory family.</text>
</comment>
<dbReference type="FunFam" id="3.40.190.10:FF:000017">
    <property type="entry name" value="Glycine cleavage system transcriptional activator"/>
    <property type="match status" value="1"/>
</dbReference>
<sequence length="327" mass="36591">MKRKIPSTVALSIFEAAARHENFARAADELCLSESAVSRQIAALETYLDARLFTRVGRQVVLNDAGRYYANRIAPHLEEIELHTQTLMANRGAGGILELAVIPTFSSRWLLPRLHEFRALHPDITLNFSEKPEPFLFRGTHLDAALHFDHPAWTGVVKLDLFDEEVVPVLSPRHYSLDALNDPADLGRLTLLHKAGKNDVWRRWFETAGVRDERALRGMRFELYSMVIEAACAGLGVGLVPRFYVERELKSGDLAIPFDIAVKHAKRYCLVYPEYKKESPAVIAFRDWVAGLARRFLREHSAGLPSLPAPGADALSGPCDSSLRISA</sequence>